<dbReference type="PANTHER" id="PTHR13516:SF14">
    <property type="entry name" value="ALBA DNA_RNA-BINDING PROTEIN"/>
    <property type="match status" value="1"/>
</dbReference>
<dbReference type="InterPro" id="IPR051958">
    <property type="entry name" value="Alba-like_NAB"/>
</dbReference>
<gene>
    <name evidence="5" type="ORF">CTI12_AA376580</name>
</gene>
<evidence type="ECO:0000313" key="5">
    <source>
        <dbReference type="EMBL" id="PWA61057.1"/>
    </source>
</evidence>
<protein>
    <submittedName>
        <fullName evidence="5">DNA/RNA-binding protein Alba-like protein</fullName>
    </submittedName>
</protein>
<dbReference type="STRING" id="35608.A0A2U1MIH3"/>
<dbReference type="GO" id="GO:0005634">
    <property type="term" value="C:nucleus"/>
    <property type="evidence" value="ECO:0007669"/>
    <property type="project" value="UniProtKB-SubCell"/>
</dbReference>
<comment type="subcellular location">
    <subcellularLocation>
        <location evidence="1">Nucleus</location>
    </subcellularLocation>
</comment>
<evidence type="ECO:0000313" key="6">
    <source>
        <dbReference type="Proteomes" id="UP000245207"/>
    </source>
</evidence>
<proteinExistence type="inferred from homology"/>
<evidence type="ECO:0000256" key="1">
    <source>
        <dbReference type="ARBA" id="ARBA00004123"/>
    </source>
</evidence>
<name>A0A2U1MIH3_ARTAN</name>
<keyword evidence="3" id="KW-0539">Nucleus</keyword>
<dbReference type="OrthoDB" id="424402at2759"/>
<keyword evidence="6" id="KW-1185">Reference proteome</keyword>
<reference evidence="5 6" key="1">
    <citation type="journal article" date="2018" name="Mol. Plant">
        <title>The genome of Artemisia annua provides insight into the evolution of Asteraceae family and artemisinin biosynthesis.</title>
        <authorList>
            <person name="Shen Q."/>
            <person name="Zhang L."/>
            <person name="Liao Z."/>
            <person name="Wang S."/>
            <person name="Yan T."/>
            <person name="Shi P."/>
            <person name="Liu M."/>
            <person name="Fu X."/>
            <person name="Pan Q."/>
            <person name="Wang Y."/>
            <person name="Lv Z."/>
            <person name="Lu X."/>
            <person name="Zhang F."/>
            <person name="Jiang W."/>
            <person name="Ma Y."/>
            <person name="Chen M."/>
            <person name="Hao X."/>
            <person name="Li L."/>
            <person name="Tang Y."/>
            <person name="Lv G."/>
            <person name="Zhou Y."/>
            <person name="Sun X."/>
            <person name="Brodelius P.E."/>
            <person name="Rose J.K.C."/>
            <person name="Tang K."/>
        </authorList>
    </citation>
    <scope>NUCLEOTIDE SEQUENCE [LARGE SCALE GENOMIC DNA]</scope>
    <source>
        <strain evidence="6">cv. Huhao1</strain>
        <tissue evidence="5">Leaf</tissue>
    </source>
</reference>
<evidence type="ECO:0000256" key="2">
    <source>
        <dbReference type="ARBA" id="ARBA00008018"/>
    </source>
</evidence>
<sequence length="84" mass="9250">MDGLSSSEIVFKAIGRAINKTVPIVELIKRRIVGLYQITSMGSIDITNTWEPLEKGLLFLETTMHVSLITITLSKNELDTSSIG</sequence>
<organism evidence="5 6">
    <name type="scientific">Artemisia annua</name>
    <name type="common">Sweet wormwood</name>
    <dbReference type="NCBI Taxonomy" id="35608"/>
    <lineage>
        <taxon>Eukaryota</taxon>
        <taxon>Viridiplantae</taxon>
        <taxon>Streptophyta</taxon>
        <taxon>Embryophyta</taxon>
        <taxon>Tracheophyta</taxon>
        <taxon>Spermatophyta</taxon>
        <taxon>Magnoliopsida</taxon>
        <taxon>eudicotyledons</taxon>
        <taxon>Gunneridae</taxon>
        <taxon>Pentapetalae</taxon>
        <taxon>asterids</taxon>
        <taxon>campanulids</taxon>
        <taxon>Asterales</taxon>
        <taxon>Asteraceae</taxon>
        <taxon>Asteroideae</taxon>
        <taxon>Anthemideae</taxon>
        <taxon>Artemisiinae</taxon>
        <taxon>Artemisia</taxon>
    </lineage>
</organism>
<dbReference type="Proteomes" id="UP000245207">
    <property type="component" value="Unassembled WGS sequence"/>
</dbReference>
<dbReference type="Pfam" id="PF01918">
    <property type="entry name" value="Alba"/>
    <property type="match status" value="1"/>
</dbReference>
<evidence type="ECO:0000259" key="4">
    <source>
        <dbReference type="Pfam" id="PF01918"/>
    </source>
</evidence>
<comment type="similarity">
    <text evidence="2">Belongs to the histone-like Alba family.</text>
</comment>
<evidence type="ECO:0000256" key="3">
    <source>
        <dbReference type="ARBA" id="ARBA00023242"/>
    </source>
</evidence>
<accession>A0A2U1MIH3</accession>
<dbReference type="InterPro" id="IPR002775">
    <property type="entry name" value="DNA/RNA-bd_Alba-like"/>
</dbReference>
<dbReference type="SUPFAM" id="SSF82704">
    <property type="entry name" value="AlbA-like"/>
    <property type="match status" value="1"/>
</dbReference>
<dbReference type="PANTHER" id="PTHR13516">
    <property type="entry name" value="RIBONUCLEASE P SUBUNIT P25"/>
    <property type="match status" value="1"/>
</dbReference>
<dbReference type="InterPro" id="IPR036882">
    <property type="entry name" value="Alba-like_dom_sf"/>
</dbReference>
<dbReference type="EMBL" id="PKPP01005196">
    <property type="protein sequence ID" value="PWA61057.1"/>
    <property type="molecule type" value="Genomic_DNA"/>
</dbReference>
<dbReference type="Gene3D" id="3.30.110.20">
    <property type="entry name" value="Alba-like domain"/>
    <property type="match status" value="1"/>
</dbReference>
<dbReference type="GO" id="GO:0003723">
    <property type="term" value="F:RNA binding"/>
    <property type="evidence" value="ECO:0007669"/>
    <property type="project" value="TreeGrafter"/>
</dbReference>
<feature type="domain" description="DNA/RNA-binding protein Alba-like" evidence="4">
    <location>
        <begin position="7"/>
        <end position="42"/>
    </location>
</feature>
<dbReference type="AlphaFoldDB" id="A0A2U1MIH3"/>
<comment type="caution">
    <text evidence="5">The sequence shown here is derived from an EMBL/GenBank/DDBJ whole genome shotgun (WGS) entry which is preliminary data.</text>
</comment>